<evidence type="ECO:0000313" key="2">
    <source>
        <dbReference type="Proteomes" id="UP000663866"/>
    </source>
</evidence>
<keyword evidence="2" id="KW-1185">Reference proteome</keyword>
<gene>
    <name evidence="1" type="ORF">OVN521_LOCUS24126</name>
</gene>
<name>A0A819YZ08_9BILA</name>
<reference evidence="1" key="1">
    <citation type="submission" date="2021-02" db="EMBL/GenBank/DDBJ databases">
        <authorList>
            <person name="Nowell W R."/>
        </authorList>
    </citation>
    <scope>NUCLEOTIDE SEQUENCE</scope>
</reference>
<accession>A0A819YZ08</accession>
<evidence type="ECO:0000313" key="1">
    <source>
        <dbReference type="EMBL" id="CAF4160817.1"/>
    </source>
</evidence>
<dbReference type="Proteomes" id="UP000663866">
    <property type="component" value="Unassembled WGS sequence"/>
</dbReference>
<comment type="caution">
    <text evidence="1">The sequence shown here is derived from an EMBL/GenBank/DDBJ whole genome shotgun (WGS) entry which is preliminary data.</text>
</comment>
<protein>
    <submittedName>
        <fullName evidence="1">Uncharacterized protein</fullName>
    </submittedName>
</protein>
<dbReference type="AlphaFoldDB" id="A0A819YZ08"/>
<dbReference type="Gene3D" id="6.10.250.1620">
    <property type="match status" value="1"/>
</dbReference>
<dbReference type="EMBL" id="CAJOBG010005655">
    <property type="protein sequence ID" value="CAF4160817.1"/>
    <property type="molecule type" value="Genomic_DNA"/>
</dbReference>
<organism evidence="1 2">
    <name type="scientific">Rotaria magnacalcarata</name>
    <dbReference type="NCBI Taxonomy" id="392030"/>
    <lineage>
        <taxon>Eukaryota</taxon>
        <taxon>Metazoa</taxon>
        <taxon>Spiralia</taxon>
        <taxon>Gnathifera</taxon>
        <taxon>Rotifera</taxon>
        <taxon>Eurotatoria</taxon>
        <taxon>Bdelloidea</taxon>
        <taxon>Philodinida</taxon>
        <taxon>Philodinidae</taxon>
        <taxon>Rotaria</taxon>
    </lineage>
</organism>
<feature type="non-terminal residue" evidence="1">
    <location>
        <position position="1"/>
    </location>
</feature>
<proteinExistence type="predicted"/>
<sequence length="29" mass="3332">MSLNDDDVAKQIQHMIAFIQQEAAEKVEE</sequence>